<protein>
    <submittedName>
        <fullName evidence="2">Uncharacterized protein</fullName>
    </submittedName>
</protein>
<dbReference type="EMBL" id="JAWCUI010000002">
    <property type="protein sequence ID" value="KAL1903178.1"/>
    <property type="molecule type" value="Genomic_DNA"/>
</dbReference>
<feature type="compositionally biased region" description="Basic and acidic residues" evidence="1">
    <location>
        <begin position="87"/>
        <end position="103"/>
    </location>
</feature>
<feature type="region of interest" description="Disordered" evidence="1">
    <location>
        <begin position="1"/>
        <end position="103"/>
    </location>
</feature>
<evidence type="ECO:0000256" key="1">
    <source>
        <dbReference type="SAM" id="MobiDB-lite"/>
    </source>
</evidence>
<accession>A0ABR3ZTY9</accession>
<organism evidence="2 3">
    <name type="scientific">Sporothrix stenoceras</name>
    <dbReference type="NCBI Taxonomy" id="5173"/>
    <lineage>
        <taxon>Eukaryota</taxon>
        <taxon>Fungi</taxon>
        <taxon>Dikarya</taxon>
        <taxon>Ascomycota</taxon>
        <taxon>Pezizomycotina</taxon>
        <taxon>Sordariomycetes</taxon>
        <taxon>Sordariomycetidae</taxon>
        <taxon>Ophiostomatales</taxon>
        <taxon>Ophiostomataceae</taxon>
        <taxon>Sporothrix</taxon>
    </lineage>
</organism>
<feature type="compositionally biased region" description="Low complexity" evidence="1">
    <location>
        <begin position="45"/>
        <end position="59"/>
    </location>
</feature>
<comment type="caution">
    <text evidence="2">The sequence shown here is derived from an EMBL/GenBank/DDBJ whole genome shotgun (WGS) entry which is preliminary data.</text>
</comment>
<dbReference type="Proteomes" id="UP001583186">
    <property type="component" value="Unassembled WGS sequence"/>
</dbReference>
<keyword evidence="3" id="KW-1185">Reference proteome</keyword>
<evidence type="ECO:0000313" key="3">
    <source>
        <dbReference type="Proteomes" id="UP001583186"/>
    </source>
</evidence>
<evidence type="ECO:0000313" key="2">
    <source>
        <dbReference type="EMBL" id="KAL1903178.1"/>
    </source>
</evidence>
<sequence length="169" mass="19037">MTYSKYYGAPSNPYFPNKKVAGTDVGHTLQSSYEKKDNNDGGSGNSNNRHNNKFNGNTKYNRSNTTGPYNRPSKNAFFSGEGPSYRGDGKDSRFDKHRKPLQERKPFSSTMPFTINFGAAGKEESAEFKAMFAEDNPTVSGEGLYMDFLFRSWSQMLDRLLSKFTDPTD</sequence>
<name>A0ABR3ZTY9_9PEZI</name>
<reference evidence="2 3" key="1">
    <citation type="journal article" date="2024" name="IMA Fungus">
        <title>IMA Genome - F19 : A genome assembly and annotation guide to empower mycologists, including annotated draft genome sequences of Ceratocystis pirilliformis, Diaporthe australafricana, Fusarium ophioides, Paecilomyces lecythidis, and Sporothrix stenoceras.</title>
        <authorList>
            <person name="Aylward J."/>
            <person name="Wilson A.M."/>
            <person name="Visagie C.M."/>
            <person name="Spraker J."/>
            <person name="Barnes I."/>
            <person name="Buitendag C."/>
            <person name="Ceriani C."/>
            <person name="Del Mar Angel L."/>
            <person name="du Plessis D."/>
            <person name="Fuchs T."/>
            <person name="Gasser K."/>
            <person name="Kramer D."/>
            <person name="Li W."/>
            <person name="Munsamy K."/>
            <person name="Piso A."/>
            <person name="Price J.L."/>
            <person name="Sonnekus B."/>
            <person name="Thomas C."/>
            <person name="van der Nest A."/>
            <person name="van Dijk A."/>
            <person name="van Heerden A."/>
            <person name="van Vuuren N."/>
            <person name="Yilmaz N."/>
            <person name="Duong T.A."/>
            <person name="van der Merwe N.A."/>
            <person name="Wingfield M.J."/>
            <person name="Wingfield B.D."/>
        </authorList>
    </citation>
    <scope>NUCLEOTIDE SEQUENCE [LARGE SCALE GENOMIC DNA]</scope>
    <source>
        <strain evidence="2 3">CMW 5346</strain>
    </source>
</reference>
<proteinExistence type="predicted"/>
<gene>
    <name evidence="2" type="ORF">Sste5346_000463</name>
</gene>